<dbReference type="PROSITE" id="PS51257">
    <property type="entry name" value="PROKAR_LIPOPROTEIN"/>
    <property type="match status" value="1"/>
</dbReference>
<dbReference type="SUPFAM" id="SSF52833">
    <property type="entry name" value="Thioredoxin-like"/>
    <property type="match status" value="1"/>
</dbReference>
<evidence type="ECO:0000256" key="6">
    <source>
        <dbReference type="ARBA" id="ARBA00023157"/>
    </source>
</evidence>
<keyword evidence="7" id="KW-0676">Redox-active center</keyword>
<feature type="domain" description="Thioredoxin-like fold" evidence="9">
    <location>
        <begin position="52"/>
        <end position="211"/>
    </location>
</feature>
<evidence type="ECO:0000256" key="2">
    <source>
        <dbReference type="ARBA" id="ARBA00007787"/>
    </source>
</evidence>
<proteinExistence type="inferred from homology"/>
<dbReference type="InterPro" id="IPR036249">
    <property type="entry name" value="Thioredoxin-like_sf"/>
</dbReference>
<dbReference type="PANTHER" id="PTHR13887:SF14">
    <property type="entry name" value="DISULFIDE BOND FORMATION PROTEIN D"/>
    <property type="match status" value="1"/>
</dbReference>
<keyword evidence="5" id="KW-0560">Oxidoreductase</keyword>
<keyword evidence="4" id="KW-0249">Electron transport</keyword>
<evidence type="ECO:0000256" key="3">
    <source>
        <dbReference type="ARBA" id="ARBA00022729"/>
    </source>
</evidence>
<name>A0A1I3NYM6_9EURY</name>
<dbReference type="GO" id="GO:0016491">
    <property type="term" value="F:oxidoreductase activity"/>
    <property type="evidence" value="ECO:0007669"/>
    <property type="project" value="UniProtKB-KW"/>
</dbReference>
<evidence type="ECO:0000313" key="11">
    <source>
        <dbReference type="Proteomes" id="UP000182829"/>
    </source>
</evidence>
<evidence type="ECO:0000256" key="4">
    <source>
        <dbReference type="ARBA" id="ARBA00022982"/>
    </source>
</evidence>
<dbReference type="OrthoDB" id="15256at2157"/>
<comment type="similarity">
    <text evidence="1">Belongs to the thioredoxin family. DsbA subfamily.</text>
</comment>
<accession>A0A1I3NYM6</accession>
<evidence type="ECO:0000256" key="7">
    <source>
        <dbReference type="ARBA" id="ARBA00023284"/>
    </source>
</evidence>
<dbReference type="PANTHER" id="PTHR13887">
    <property type="entry name" value="GLUTATHIONE S-TRANSFERASE KAPPA"/>
    <property type="match status" value="1"/>
</dbReference>
<organism evidence="10 11">
    <name type="scientific">Natronobacterium gregoryi</name>
    <dbReference type="NCBI Taxonomy" id="44930"/>
    <lineage>
        <taxon>Archaea</taxon>
        <taxon>Methanobacteriati</taxon>
        <taxon>Methanobacteriota</taxon>
        <taxon>Stenosarchaea group</taxon>
        <taxon>Halobacteria</taxon>
        <taxon>Halobacteriales</taxon>
        <taxon>Natrialbaceae</taxon>
        <taxon>Natronobacterium</taxon>
    </lineage>
</organism>
<keyword evidence="6" id="KW-1015">Disulfide bond</keyword>
<keyword evidence="4" id="KW-0813">Transport</keyword>
<evidence type="ECO:0000256" key="8">
    <source>
        <dbReference type="SAM" id="MobiDB-lite"/>
    </source>
</evidence>
<evidence type="ECO:0000259" key="9">
    <source>
        <dbReference type="Pfam" id="PF13462"/>
    </source>
</evidence>
<dbReference type="InterPro" id="IPR012336">
    <property type="entry name" value="Thioredoxin-like_fold"/>
</dbReference>
<evidence type="ECO:0000256" key="5">
    <source>
        <dbReference type="ARBA" id="ARBA00023002"/>
    </source>
</evidence>
<dbReference type="Gene3D" id="3.40.30.10">
    <property type="entry name" value="Glutaredoxin"/>
    <property type="match status" value="1"/>
</dbReference>
<protein>
    <submittedName>
        <fullName evidence="10">Thioredoxin</fullName>
    </submittedName>
</protein>
<gene>
    <name evidence="10" type="ORF">SAMN05443661_11547</name>
</gene>
<dbReference type="EMBL" id="FORO01000015">
    <property type="protein sequence ID" value="SFJ13876.1"/>
    <property type="molecule type" value="Genomic_DNA"/>
</dbReference>
<keyword evidence="3" id="KW-0732">Signal</keyword>
<dbReference type="Proteomes" id="UP000182829">
    <property type="component" value="Unassembled WGS sequence"/>
</dbReference>
<reference evidence="10 11" key="1">
    <citation type="submission" date="2016-10" db="EMBL/GenBank/DDBJ databases">
        <authorList>
            <person name="de Groot N.N."/>
        </authorList>
    </citation>
    <scope>NUCLEOTIDE SEQUENCE [LARGE SCALE GENOMIC DNA]</scope>
    <source>
        <strain evidence="10 11">SP2</strain>
    </source>
</reference>
<dbReference type="AlphaFoldDB" id="A0A1I3NYM6"/>
<comment type="similarity">
    <text evidence="2">Belongs to the glutaredoxin family.</text>
</comment>
<feature type="region of interest" description="Disordered" evidence="8">
    <location>
        <begin position="193"/>
        <end position="213"/>
    </location>
</feature>
<dbReference type="Pfam" id="PF13462">
    <property type="entry name" value="Thioredoxin_4"/>
    <property type="match status" value="1"/>
</dbReference>
<dbReference type="GeneID" id="14207838"/>
<dbReference type="RefSeq" id="WP_015233279.1">
    <property type="nucleotide sequence ID" value="NZ_FORO01000015.1"/>
</dbReference>
<sequence length="213" mass="22523">MHRRSFLSSAVAGTAVTVSLAGCSALQMGGLEELEGVDPERQLPVPTLGDGAVTVEVYEDLGCPACHQFQAEVVPVLAEEYVESDEISYRHYDFPVDAADESVRMANAARAVQSETHEGEGDPNGQFFDYKSAVMASDDWSDDALAELASVVDVDPDVVSSALEDGAYYPTIVADRDRGEETGVGGTPTVVVDGSIVDEPLDPDAVASHVEEA</sequence>
<evidence type="ECO:0000256" key="1">
    <source>
        <dbReference type="ARBA" id="ARBA00005791"/>
    </source>
</evidence>
<evidence type="ECO:0000313" key="10">
    <source>
        <dbReference type="EMBL" id="SFJ13876.1"/>
    </source>
</evidence>